<dbReference type="Gene3D" id="2.40.30.100">
    <property type="entry name" value="AF2212/PG0164-like"/>
    <property type="match status" value="1"/>
</dbReference>
<reference evidence="1 2" key="1">
    <citation type="submission" date="2018-10" db="EMBL/GenBank/DDBJ databases">
        <title>Isolation, diversity and antifungal activity of actinobacteria from wheat.</title>
        <authorList>
            <person name="Han C."/>
        </authorList>
    </citation>
    <scope>NUCLEOTIDE SEQUENCE [LARGE SCALE GENOMIC DNA]</scope>
    <source>
        <strain evidence="1 2">NEAU-YY56</strain>
    </source>
</reference>
<evidence type="ECO:0000313" key="2">
    <source>
        <dbReference type="Proteomes" id="UP000269289"/>
    </source>
</evidence>
<protein>
    <submittedName>
        <fullName evidence="1">DUF1905 domain-containing protein</fullName>
    </submittedName>
</protein>
<dbReference type="InterPro" id="IPR037079">
    <property type="entry name" value="AF2212/PG0164-like_sf"/>
</dbReference>
<sequence length="150" mass="15388">MVVLRTELVATGGTTTGIEVPEDVVLAFERGKRVPVVVTLNGGHTYRGSVASYQGGYWVGVSAAHRAAAGIEAGEQVDVELVVDDEPRTADVPADLAAALAAGGPDVSAAWARLSYSKQNAHVLAVEGAKTDATRARRVAAVVAALAPSR</sequence>
<evidence type="ECO:0000313" key="1">
    <source>
        <dbReference type="EMBL" id="RMI09767.1"/>
    </source>
</evidence>
<organism evidence="1 2">
    <name type="scientific">Cellulomonas triticagri</name>
    <dbReference type="NCBI Taxonomy" id="2483352"/>
    <lineage>
        <taxon>Bacteria</taxon>
        <taxon>Bacillati</taxon>
        <taxon>Actinomycetota</taxon>
        <taxon>Actinomycetes</taxon>
        <taxon>Micrococcales</taxon>
        <taxon>Cellulomonadaceae</taxon>
        <taxon>Cellulomonas</taxon>
    </lineage>
</organism>
<accession>A0A3M2J6M3</accession>
<dbReference type="Proteomes" id="UP000269289">
    <property type="component" value="Unassembled WGS sequence"/>
</dbReference>
<dbReference type="EMBL" id="RFFI01000040">
    <property type="protein sequence ID" value="RMI09767.1"/>
    <property type="molecule type" value="Genomic_DNA"/>
</dbReference>
<name>A0A3M2J6M3_9CELL</name>
<comment type="caution">
    <text evidence="1">The sequence shown here is derived from an EMBL/GenBank/DDBJ whole genome shotgun (WGS) entry which is preliminary data.</text>
</comment>
<dbReference type="RefSeq" id="WP_122149082.1">
    <property type="nucleotide sequence ID" value="NZ_RFFI01000040.1"/>
</dbReference>
<dbReference type="Pfam" id="PF13376">
    <property type="entry name" value="OmdA"/>
    <property type="match status" value="1"/>
</dbReference>
<dbReference type="OrthoDB" id="2604865at2"/>
<keyword evidence="2" id="KW-1185">Reference proteome</keyword>
<gene>
    <name evidence="1" type="ORF">EBM89_08875</name>
</gene>
<dbReference type="InterPro" id="IPR015018">
    <property type="entry name" value="DUF1905"/>
</dbReference>
<dbReference type="SUPFAM" id="SSF141694">
    <property type="entry name" value="AF2212/PG0164-like"/>
    <property type="match status" value="1"/>
</dbReference>
<dbReference type="AlphaFoldDB" id="A0A3M2J6M3"/>
<proteinExistence type="predicted"/>
<dbReference type="Pfam" id="PF08922">
    <property type="entry name" value="DUF1905"/>
    <property type="match status" value="1"/>
</dbReference>